<sequence length="2128" mass="232592">MASFLPSSIQKRLLRYALLKTGLLETQELDLESLDITLGRQNTVELRNVGLHTQKLSSLLELPPELRLEAARVLRLKLNVPADLYNGSITAEAHGIECGLALHPAEEKEGRARGTESTRSPTHRKTHRRIGRSPPYDPGGHFEDEGVPTTQDLARSFLMEEPREEIETLKSRYERQNRAMKESIVSDTSEEDALGTGTAPGLPGFLAGFLQGIVDRFEFKVFDVTAKLVVPLESGPATSISGASGQREEGRSVTAILKVESIDLGGIGSNTGESTRRHLSIENVAFYLHGLRATEGLLGQLSAAASQKSASPSTFLPSELPSGEVDMTESIYAAPVGRTPPHDPPATSLTSPVRQGEDVHERNSHRDSPDPFDIRLGEDNLTWNFRRHESSSAASDIWSDSDQPADLAASATADRYLAGSSRAGGSADFHSDQSSAQHDMTSEFPAVEPYQRGHSSTSKLGQGRQSDQLRANTASFASAPAQISPGLPRSASPPPPSSSSGGSVGDELMVSRIYSEGEAESMFMSAYSTALEYSQLQQSTQSHTSQPVRANELRGTSPSDSIDTLPAPQQPSDALYESQLLRGESDGQTADQYDQGVATPTVPEAQSRHLDVSRTDLEAGTNMSQLLVIDRVDIWIQSVDGTQGINDEAATTHETGRSSRLSMASSQAPNMPGAFSVYAEQSASVRFENPNLARGQTQEDYSQRASVEIQVQNFHFAAEIGMISEYLAIGKAVGKAMSSDRAAQKSKVDPRPSENTRKSTDIKVKNFDASLVSSAVSYWNGVRDPALSSDATASLVSVRLQNTEASIAPSDSSSDWSLRIGKLELTVGDHKLLHFSDQLQESRMSFYQGEADIFVEASNTLTSITSKTVTQYSVQTKQLNFSLPFDKIEETFSSYGGLSTLLELSSSIASTDSNPRSSPPPFRKGVRFQDSPTVEPAHSAETKVNARIGGIAAVVSGAAASVKLTTSAVKAVARPEYIAAAIDNVQLLGPQVHHDPSVKPVEVVLNSLRFEYLFHPKDADLERLLSLITPSKNKYENDEDILIDTLLRQRRKGSVVRLTATALRTRVHDWKFVDSLQAFAEEMSSLSAVTKYLPEDERPGLLTLVRIQDAQTYLPVNSTFGDIKVTLQDVNVAQIGLPSLVAFSIGGIKAGREGSPYLIHDFMPTSSNEDLPMIMARIIGDEVEPTLRLKFFNLCIEYSVPAFLALTELGQDVKAEQVIDLAASTVIDLTAAAEHNLVSPTSLTSSSTKQSKKLSIDILFHDCMVGLQPEGISSKAMVVLNNAKVTTEAPPKDSVKATIKLRKSTVYVADEVESLPAGSDVVKIAVPQRLQTTFDDMGYVSVCSIMSARVDLQITENLDSTSKRVEVDVRNDLFLLETCADSTQTLIKTLGSLAPPMPQSKEDKFRVEAMSMDEMVSSFTGDAFEKPAGPPSTLFDMDTTNPIEDDDLLNASMSESVYGGLDALEDPGDDLLIQDEKRGDTAESLLEEDPFEIPDNPNSAKLNNRDLIKTLNEQLTSNIQGGPVELKPLLLTDEQLDRLPGESTVLGAPYRWNIPKAQQPTLVMPQSRQPLPFKLRIRDVHLIWNLYDGYDWQGTRQAISQAVEEVETRAEERRARRKTAVDPDDEESIIGDCLFNSIYIGVPANKDPNELRRQINRGIDDLASETESYATSGISKPTNMSGGSGQRPRRRPRRLKLERSKAHKIAFEAKGVSADVLIYPPGSGEAQSSVDLRVRDFDIFDNLPTSTWRKFMTSWHKNNEERELAKPMMHIELTTVRPVPNLSATELILIVTVAPIRLHVDQDALDFMTRFFEFKPSSTPPASPTDQPFLQRVEVHTVEMCLDYKPKRVDYAGLRSGRYTEFKNFFMLDTTHVTLKHAILYGIQGFDPLHDTLNDIWMPDIQRNQLPGILSGLATVSPLVNLGTGFAEVVAVPIREYKKDGRVVRSIQKGAMHLVRNTTSEIARFGARVAVGTQNVLVGAETMLSPAQGGVRRGGRATGPVEGGWTDVEEEEKEERQVSAYANQPLGVLQGLKSARRHLERDLLMARDAVIAVQGEVLDSGSASAAAQAVVRHAPTILLRPVIGASRAVGQTLMGAGNQFDRGNVRRIEDVSIFLILNAELWDDADLW</sequence>
<evidence type="ECO:0000256" key="2">
    <source>
        <dbReference type="ARBA" id="ARBA00004623"/>
    </source>
</evidence>
<keyword evidence="8" id="KW-0445">Lipid transport</keyword>
<dbReference type="GO" id="GO:0006869">
    <property type="term" value="P:lipid transport"/>
    <property type="evidence" value="ECO:0007669"/>
    <property type="project" value="UniProtKB-KW"/>
</dbReference>
<evidence type="ECO:0000256" key="8">
    <source>
        <dbReference type="ARBA" id="ARBA00023055"/>
    </source>
</evidence>
<dbReference type="Proteomes" id="UP000308133">
    <property type="component" value="Unassembled WGS sequence"/>
</dbReference>
<dbReference type="GO" id="GO:0000422">
    <property type="term" value="P:autophagy of mitochondrion"/>
    <property type="evidence" value="ECO:0007669"/>
    <property type="project" value="TreeGrafter"/>
</dbReference>
<dbReference type="GO" id="GO:0005789">
    <property type="term" value="C:endoplasmic reticulum membrane"/>
    <property type="evidence" value="ECO:0007669"/>
    <property type="project" value="UniProtKB-SubCell"/>
</dbReference>
<dbReference type="GO" id="GO:0061723">
    <property type="term" value="P:glycophagy"/>
    <property type="evidence" value="ECO:0007669"/>
    <property type="project" value="TreeGrafter"/>
</dbReference>
<comment type="catalytic activity">
    <reaction evidence="12">
        <text>a 1,2-diacyl-sn-glycero-3-phosphocholine(in) = a 1,2-diacyl-sn-glycero-3-phosphocholine(out)</text>
        <dbReference type="Rhea" id="RHEA:38571"/>
        <dbReference type="ChEBI" id="CHEBI:57643"/>
    </reaction>
</comment>
<evidence type="ECO:0000313" key="14">
    <source>
        <dbReference type="EMBL" id="TKX22905.1"/>
    </source>
</evidence>
<keyword evidence="9" id="KW-0472">Membrane</keyword>
<dbReference type="EMBL" id="PTQR01000060">
    <property type="protein sequence ID" value="TKX22905.1"/>
    <property type="molecule type" value="Genomic_DNA"/>
</dbReference>
<dbReference type="GO" id="GO:0034727">
    <property type="term" value="P:piecemeal microautophagy of the nucleus"/>
    <property type="evidence" value="ECO:0007669"/>
    <property type="project" value="TreeGrafter"/>
</dbReference>
<evidence type="ECO:0000313" key="15">
    <source>
        <dbReference type="Proteomes" id="UP000308133"/>
    </source>
</evidence>
<keyword evidence="5" id="KW-0813">Transport</keyword>
<comment type="catalytic activity">
    <reaction evidence="11">
        <text>a 1,2-diacyl-sn-glycero-3-phosphoethanolamine(in) = a 1,2-diacyl-sn-glycero-3-phosphoethanolamine(out)</text>
        <dbReference type="Rhea" id="RHEA:38895"/>
        <dbReference type="ChEBI" id="CHEBI:64612"/>
    </reaction>
</comment>
<keyword evidence="7" id="KW-0072">Autophagy</keyword>
<dbReference type="GO" id="GO:0061908">
    <property type="term" value="C:phagophore"/>
    <property type="evidence" value="ECO:0007669"/>
    <property type="project" value="TreeGrafter"/>
</dbReference>
<evidence type="ECO:0000256" key="5">
    <source>
        <dbReference type="ARBA" id="ARBA00022448"/>
    </source>
</evidence>
<dbReference type="GO" id="GO:0000045">
    <property type="term" value="P:autophagosome assembly"/>
    <property type="evidence" value="ECO:0007669"/>
    <property type="project" value="TreeGrafter"/>
</dbReference>
<feature type="compositionally biased region" description="Basic residues" evidence="13">
    <location>
        <begin position="121"/>
        <end position="131"/>
    </location>
</feature>
<dbReference type="GO" id="GO:0032266">
    <property type="term" value="F:phosphatidylinositol-3-phosphate binding"/>
    <property type="evidence" value="ECO:0007669"/>
    <property type="project" value="TreeGrafter"/>
</dbReference>
<evidence type="ECO:0000256" key="1">
    <source>
        <dbReference type="ARBA" id="ARBA00004406"/>
    </source>
</evidence>
<feature type="compositionally biased region" description="Basic and acidic residues" evidence="13">
    <location>
        <begin position="742"/>
        <end position="760"/>
    </location>
</feature>
<evidence type="ECO:0000256" key="11">
    <source>
        <dbReference type="ARBA" id="ARBA00024615"/>
    </source>
</evidence>
<evidence type="ECO:0000256" key="6">
    <source>
        <dbReference type="ARBA" id="ARBA00022824"/>
    </source>
</evidence>
<dbReference type="PANTHER" id="PTHR13190">
    <property type="entry name" value="AUTOPHAGY-RELATED 2, ISOFORM A"/>
    <property type="match status" value="1"/>
</dbReference>
<dbReference type="GO" id="GO:0034045">
    <property type="term" value="C:phagophore assembly site membrane"/>
    <property type="evidence" value="ECO:0007669"/>
    <property type="project" value="UniProtKB-SubCell"/>
</dbReference>
<feature type="region of interest" description="Disordered" evidence="13">
    <location>
        <begin position="334"/>
        <end position="375"/>
    </location>
</feature>
<comment type="similarity">
    <text evidence="3">Belongs to the ATG2 family.</text>
</comment>
<dbReference type="GO" id="GO:0061709">
    <property type="term" value="P:reticulophagy"/>
    <property type="evidence" value="ECO:0007669"/>
    <property type="project" value="TreeGrafter"/>
</dbReference>
<feature type="region of interest" description="Disordered" evidence="13">
    <location>
        <begin position="419"/>
        <end position="505"/>
    </location>
</feature>
<reference evidence="14 15" key="1">
    <citation type="submission" date="2018-02" db="EMBL/GenBank/DDBJ databases">
        <title>Draft genome sequences of Elsinoe sp., causing black scab on jojoba.</title>
        <authorList>
            <person name="Stodart B."/>
            <person name="Jeffress S."/>
            <person name="Ash G."/>
            <person name="Arun Chinnappa K."/>
        </authorList>
    </citation>
    <scope>NUCLEOTIDE SEQUENCE [LARGE SCALE GENOMIC DNA]</scope>
    <source>
        <strain evidence="14 15">Hillstone_2</strain>
    </source>
</reference>
<feature type="compositionally biased region" description="Polar residues" evidence="13">
    <location>
        <begin position="658"/>
        <end position="668"/>
    </location>
</feature>
<feature type="region of interest" description="Disordered" evidence="13">
    <location>
        <begin position="648"/>
        <end position="668"/>
    </location>
</feature>
<gene>
    <name evidence="14" type="ORF">C1H76_4940</name>
</gene>
<keyword evidence="6" id="KW-0256">Endoplasmic reticulum</keyword>
<evidence type="ECO:0000256" key="13">
    <source>
        <dbReference type="SAM" id="MobiDB-lite"/>
    </source>
</evidence>
<feature type="compositionally biased region" description="Basic and acidic residues" evidence="13">
    <location>
        <begin position="355"/>
        <end position="375"/>
    </location>
</feature>
<protein>
    <recommendedName>
        <fullName evidence="4">Autophagy-related protein 2</fullName>
    </recommendedName>
</protein>
<dbReference type="PANTHER" id="PTHR13190:SF1">
    <property type="entry name" value="AUTOPHAGY-RELATED 2, ISOFORM A"/>
    <property type="match status" value="1"/>
</dbReference>
<feature type="compositionally biased region" description="Polar residues" evidence="13">
    <location>
        <begin position="1666"/>
        <end position="1681"/>
    </location>
</feature>
<evidence type="ECO:0000256" key="7">
    <source>
        <dbReference type="ARBA" id="ARBA00023006"/>
    </source>
</evidence>
<feature type="region of interest" description="Disordered" evidence="13">
    <location>
        <begin position="1666"/>
        <end position="1695"/>
    </location>
</feature>
<accession>A0A4U7AZY5</accession>
<feature type="compositionally biased region" description="Basic and acidic residues" evidence="13">
    <location>
        <begin position="104"/>
        <end position="116"/>
    </location>
</feature>
<proteinExistence type="inferred from homology"/>
<feature type="compositionally biased region" description="Low complexity" evidence="13">
    <location>
        <begin position="537"/>
        <end position="546"/>
    </location>
</feature>
<dbReference type="GO" id="GO:0043495">
    <property type="term" value="F:protein-membrane adaptor activity"/>
    <property type="evidence" value="ECO:0007669"/>
    <property type="project" value="TreeGrafter"/>
</dbReference>
<feature type="compositionally biased region" description="Polar residues" evidence="13">
    <location>
        <begin position="453"/>
        <end position="476"/>
    </location>
</feature>
<evidence type="ECO:0000256" key="12">
    <source>
        <dbReference type="ARBA" id="ARBA00024631"/>
    </source>
</evidence>
<organism evidence="14 15">
    <name type="scientific">Elsinoe australis</name>
    <dbReference type="NCBI Taxonomy" id="40998"/>
    <lineage>
        <taxon>Eukaryota</taxon>
        <taxon>Fungi</taxon>
        <taxon>Dikarya</taxon>
        <taxon>Ascomycota</taxon>
        <taxon>Pezizomycotina</taxon>
        <taxon>Dothideomycetes</taxon>
        <taxon>Dothideomycetidae</taxon>
        <taxon>Myriangiales</taxon>
        <taxon>Elsinoaceae</taxon>
        <taxon>Elsinoe</taxon>
    </lineage>
</organism>
<dbReference type="Pfam" id="PF13329">
    <property type="entry name" value="ATG2_CAD"/>
    <property type="match status" value="1"/>
</dbReference>
<name>A0A4U7AZY5_9PEZI</name>
<evidence type="ECO:0000256" key="4">
    <source>
        <dbReference type="ARBA" id="ARBA00018070"/>
    </source>
</evidence>
<comment type="subcellular location">
    <subcellularLocation>
        <location evidence="1">Endoplasmic reticulum membrane</location>
        <topology evidence="1">Peripheral membrane protein</topology>
    </subcellularLocation>
    <subcellularLocation>
        <location evidence="2">Preautophagosomal structure membrane</location>
        <topology evidence="2">Peripheral membrane protein</topology>
    </subcellularLocation>
</comment>
<evidence type="ECO:0000256" key="3">
    <source>
        <dbReference type="ARBA" id="ARBA00009714"/>
    </source>
</evidence>
<comment type="catalytic activity">
    <reaction evidence="10">
        <text>a 1,2-diacyl-sn-glycero-3-phospho-L-serine(in) = a 1,2-diacyl-sn-glycero-3-phospho-L-serine(out)</text>
        <dbReference type="Rhea" id="RHEA:38663"/>
        <dbReference type="ChEBI" id="CHEBI:57262"/>
    </reaction>
</comment>
<comment type="caution">
    <text evidence="14">The sequence shown here is derived from an EMBL/GenBank/DDBJ whole genome shotgun (WGS) entry which is preliminary data.</text>
</comment>
<feature type="region of interest" description="Disordered" evidence="13">
    <location>
        <begin position="738"/>
        <end position="760"/>
    </location>
</feature>
<evidence type="ECO:0000256" key="9">
    <source>
        <dbReference type="ARBA" id="ARBA00023136"/>
    </source>
</evidence>
<evidence type="ECO:0000256" key="10">
    <source>
        <dbReference type="ARBA" id="ARBA00024479"/>
    </source>
</evidence>
<feature type="region of interest" description="Disordered" evidence="13">
    <location>
        <begin position="537"/>
        <end position="570"/>
    </location>
</feature>
<feature type="region of interest" description="Disordered" evidence="13">
    <location>
        <begin position="104"/>
        <end position="147"/>
    </location>
</feature>
<dbReference type="InterPro" id="IPR026849">
    <property type="entry name" value="ATG2"/>
</dbReference>